<name>A0ABQ9GCK8_9NEOP</name>
<feature type="region of interest" description="Disordered" evidence="1">
    <location>
        <begin position="494"/>
        <end position="517"/>
    </location>
</feature>
<feature type="region of interest" description="Disordered" evidence="1">
    <location>
        <begin position="244"/>
        <end position="278"/>
    </location>
</feature>
<proteinExistence type="predicted"/>
<gene>
    <name evidence="2" type="ORF">PR048_030342</name>
</gene>
<keyword evidence="3" id="KW-1185">Reference proteome</keyword>
<evidence type="ECO:0000256" key="1">
    <source>
        <dbReference type="SAM" id="MobiDB-lite"/>
    </source>
</evidence>
<sequence length="651" mass="73317">MITKSGNAVWHCSSESIVYIQNSITPLNCQRIKEYVTLSEDCEASRAMIMAGGGGLENAILSSFRRVSYLPRTQPSPRQKAHSKYINLIRLERASQKQSSDTHKTPYDRVKRCQERKINIKASERVNREGVQFHGRPGTLLITLRLVSPSPCHPSSPPLFSTFHVPRANANFQCFAQQFVIPAPSTQELLGRISRRRDSRIKACPPVPLCNLDRRHTDELSFLHNIERFGLLLTTTSREPMRVKRGEDGVAPGMQGRGKTGEPRENPPGVARPGTEPCSPWWVSTTLTNQVLGADEGETRWIWVYHRNACAEGTGGPRENPPTGSIARHDSHVRKLWNDPLGIETRLDLVGVRPRELQPFAWNILSTTVTSREPTRHQTPPEVGTAIRLPTRHKATRNRAASSNFTRQEPHTVWDGRESRVRHFAQPLQKANFKAIRREYSAHMPSWLTNVTPPHTFSFHVSAIPSHFRYPIRSEDDFAPSIFLLPEDDAMEARRTRSLSSRHCARKTSRDGVRRPPTRVLSSAYGVMNKMLEHTSSQYSYVVNQLECSPPHPLAHQELIISPPNYPYTYHNSSQLTLISGLLGHTVATNLHTTLPIQSWVAMVGRLDCSPSHQCAGLRVFSGSPESPALAFRHCSILTSFHSHQLSRSHC</sequence>
<accession>A0ABQ9GCK8</accession>
<dbReference type="EMBL" id="JARBHB010000014">
    <property type="protein sequence ID" value="KAJ8868801.1"/>
    <property type="molecule type" value="Genomic_DNA"/>
</dbReference>
<evidence type="ECO:0000313" key="3">
    <source>
        <dbReference type="Proteomes" id="UP001159363"/>
    </source>
</evidence>
<dbReference type="Proteomes" id="UP001159363">
    <property type="component" value="Chromosome 13"/>
</dbReference>
<evidence type="ECO:0000313" key="2">
    <source>
        <dbReference type="EMBL" id="KAJ8868801.1"/>
    </source>
</evidence>
<comment type="caution">
    <text evidence="2">The sequence shown here is derived from an EMBL/GenBank/DDBJ whole genome shotgun (WGS) entry which is preliminary data.</text>
</comment>
<protein>
    <submittedName>
        <fullName evidence="2">Uncharacterized protein</fullName>
    </submittedName>
</protein>
<organism evidence="2 3">
    <name type="scientific">Dryococelus australis</name>
    <dbReference type="NCBI Taxonomy" id="614101"/>
    <lineage>
        <taxon>Eukaryota</taxon>
        <taxon>Metazoa</taxon>
        <taxon>Ecdysozoa</taxon>
        <taxon>Arthropoda</taxon>
        <taxon>Hexapoda</taxon>
        <taxon>Insecta</taxon>
        <taxon>Pterygota</taxon>
        <taxon>Neoptera</taxon>
        <taxon>Polyneoptera</taxon>
        <taxon>Phasmatodea</taxon>
        <taxon>Verophasmatodea</taxon>
        <taxon>Anareolatae</taxon>
        <taxon>Phasmatidae</taxon>
        <taxon>Eurycanthinae</taxon>
        <taxon>Dryococelus</taxon>
    </lineage>
</organism>
<reference evidence="2 3" key="1">
    <citation type="submission" date="2023-02" db="EMBL/GenBank/DDBJ databases">
        <title>LHISI_Scaffold_Assembly.</title>
        <authorList>
            <person name="Stuart O.P."/>
            <person name="Cleave R."/>
            <person name="Magrath M.J.L."/>
            <person name="Mikheyev A.S."/>
        </authorList>
    </citation>
    <scope>NUCLEOTIDE SEQUENCE [LARGE SCALE GENOMIC DNA]</scope>
    <source>
        <strain evidence="2">Daus_M_001</strain>
        <tissue evidence="2">Leg muscle</tissue>
    </source>
</reference>